<dbReference type="SMART" id="SM00317">
    <property type="entry name" value="SET"/>
    <property type="match status" value="1"/>
</dbReference>
<dbReference type="GO" id="GO:0043516">
    <property type="term" value="P:regulation of DNA damage response, signal transduction by p53 class mediator"/>
    <property type="evidence" value="ECO:0007669"/>
    <property type="project" value="TreeGrafter"/>
</dbReference>
<evidence type="ECO:0000313" key="2">
    <source>
        <dbReference type="Ensembl" id="ENSPKIP00000027795.1"/>
    </source>
</evidence>
<feature type="domain" description="SET" evidence="1">
    <location>
        <begin position="46"/>
        <end position="167"/>
    </location>
</feature>
<dbReference type="InterPro" id="IPR051760">
    <property type="entry name" value="KMT5A"/>
</dbReference>
<name>A0A3B3SC49_9TELE</name>
<accession>A0A3B3SC49</accession>
<dbReference type="GO" id="GO:0005700">
    <property type="term" value="C:polytene chromosome"/>
    <property type="evidence" value="ECO:0007669"/>
    <property type="project" value="TreeGrafter"/>
</dbReference>
<proteinExistence type="predicted"/>
<organism evidence="2 3">
    <name type="scientific">Paramormyrops kingsleyae</name>
    <dbReference type="NCBI Taxonomy" id="1676925"/>
    <lineage>
        <taxon>Eukaryota</taxon>
        <taxon>Metazoa</taxon>
        <taxon>Chordata</taxon>
        <taxon>Craniata</taxon>
        <taxon>Vertebrata</taxon>
        <taxon>Euteleostomi</taxon>
        <taxon>Actinopterygii</taxon>
        <taxon>Neopterygii</taxon>
        <taxon>Teleostei</taxon>
        <taxon>Osteoglossocephala</taxon>
        <taxon>Osteoglossomorpha</taxon>
        <taxon>Osteoglossiformes</taxon>
        <taxon>Mormyridae</taxon>
        <taxon>Paramormyrops</taxon>
    </lineage>
</organism>
<dbReference type="Ensembl" id="ENSPKIT00000008567.1">
    <property type="protein sequence ID" value="ENSPKIP00000027795.1"/>
    <property type="gene ID" value="ENSPKIG00000009702.1"/>
</dbReference>
<dbReference type="InterPro" id="IPR001214">
    <property type="entry name" value="SET_dom"/>
</dbReference>
<dbReference type="PANTHER" id="PTHR46167">
    <property type="entry name" value="N-LYSINE METHYLTRANSFERASE KMT5A"/>
    <property type="match status" value="1"/>
</dbReference>
<dbReference type="GO" id="GO:0042799">
    <property type="term" value="F:histone H4K20 methyltransferase activity"/>
    <property type="evidence" value="ECO:0007669"/>
    <property type="project" value="TreeGrafter"/>
</dbReference>
<dbReference type="PANTHER" id="PTHR46167:SF1">
    <property type="entry name" value="N-LYSINE METHYLTRANSFERASE KMT5A"/>
    <property type="match status" value="1"/>
</dbReference>
<evidence type="ECO:0000313" key="3">
    <source>
        <dbReference type="Proteomes" id="UP000261540"/>
    </source>
</evidence>
<protein>
    <recommendedName>
        <fullName evidence="1">SET domain-containing protein</fullName>
    </recommendedName>
</protein>
<evidence type="ECO:0000259" key="1">
    <source>
        <dbReference type="PROSITE" id="PS50280"/>
    </source>
</evidence>
<dbReference type="GO" id="GO:0005634">
    <property type="term" value="C:nucleus"/>
    <property type="evidence" value="ECO:0007669"/>
    <property type="project" value="TreeGrafter"/>
</dbReference>
<dbReference type="SUPFAM" id="SSF82199">
    <property type="entry name" value="SET domain"/>
    <property type="match status" value="1"/>
</dbReference>
<dbReference type="GeneTree" id="ENSGT01020000230590"/>
<dbReference type="InterPro" id="IPR046341">
    <property type="entry name" value="SET_dom_sf"/>
</dbReference>
<dbReference type="PROSITE" id="PS50280">
    <property type="entry name" value="SET"/>
    <property type="match status" value="1"/>
</dbReference>
<dbReference type="STRING" id="1676925.ENSPKIP00000027795"/>
<dbReference type="Proteomes" id="UP000261540">
    <property type="component" value="Unplaced"/>
</dbReference>
<reference evidence="2" key="1">
    <citation type="submission" date="2025-08" db="UniProtKB">
        <authorList>
            <consortium name="Ensembl"/>
        </authorList>
    </citation>
    <scope>IDENTIFICATION</scope>
</reference>
<sequence>MKSFLDLLMKTPKIDRISQMELVRRTRRQSPKDDALYHISQGKDKKGLDVKYINSYKGRGVFCSAPFEKGDFIAEYRGDLINGEECNRRRRIYHDNLKVFMFEFRFNGRLWCVDAAQEDQSLGRLVNDNHIDPNTKMKKIVRERKPHLCLFAIKDIAPGEEITYDYGDSEWPWRCKANSEVESMILSLTPTSSTLTN</sequence>
<dbReference type="Pfam" id="PF00856">
    <property type="entry name" value="SET"/>
    <property type="match status" value="1"/>
</dbReference>
<keyword evidence="3" id="KW-1185">Reference proteome</keyword>
<dbReference type="GO" id="GO:0006357">
    <property type="term" value="P:regulation of transcription by RNA polymerase II"/>
    <property type="evidence" value="ECO:0007669"/>
    <property type="project" value="TreeGrafter"/>
</dbReference>
<reference evidence="2" key="2">
    <citation type="submission" date="2025-09" db="UniProtKB">
        <authorList>
            <consortium name="Ensembl"/>
        </authorList>
    </citation>
    <scope>IDENTIFICATION</scope>
</reference>
<dbReference type="Gene3D" id="2.170.270.10">
    <property type="entry name" value="SET domain"/>
    <property type="match status" value="1"/>
</dbReference>
<dbReference type="AlphaFoldDB" id="A0A3B3SC49"/>